<proteinExistence type="predicted"/>
<sequence>MGEQTSDLIAMEIDSNPEQLSVAIATIRTLSALNLNDPIHQVHGYRNSNLYNPDTWESVLNRNRNAVEKPEASKTDVAAAAAALDLDKTKSNDGSFFDCNICLDLAKDPVVTCCGHLFCWPCIYRWLNLRASRTRTKECPVCKGEVTDKDVIPIYGVGNNDEVPNEDSTCETPQIPPRPNAKRVSRDSNPRPVLWDFNSTVLRDFNERPHSLFGPPPGHHIRGSNFQFATAYSVSHVQR</sequence>
<reference evidence="1" key="1">
    <citation type="submission" date="2023-10" db="EMBL/GenBank/DDBJ databases">
        <authorList>
            <person name="Rodriguez Cubillos JULIANA M."/>
            <person name="De Vega J."/>
        </authorList>
    </citation>
    <scope>NUCLEOTIDE SEQUENCE</scope>
</reference>
<keyword evidence="2" id="KW-1185">Reference proteome</keyword>
<dbReference type="EMBL" id="CASHSV030000716">
    <property type="protein sequence ID" value="CAJ2673018.1"/>
    <property type="molecule type" value="Genomic_DNA"/>
</dbReference>
<comment type="caution">
    <text evidence="1">The sequence shown here is derived from an EMBL/GenBank/DDBJ whole genome shotgun (WGS) entry which is preliminary data.</text>
</comment>
<name>A0ACB0LUK2_TRIPR</name>
<accession>A0ACB0LUK2</accession>
<gene>
    <name evidence="1" type="ORF">MILVUS5_LOCUS36555</name>
</gene>
<evidence type="ECO:0000313" key="2">
    <source>
        <dbReference type="Proteomes" id="UP001177021"/>
    </source>
</evidence>
<dbReference type="Proteomes" id="UP001177021">
    <property type="component" value="Unassembled WGS sequence"/>
</dbReference>
<evidence type="ECO:0000313" key="1">
    <source>
        <dbReference type="EMBL" id="CAJ2673018.1"/>
    </source>
</evidence>
<protein>
    <submittedName>
        <fullName evidence="1">Uncharacterized protein</fullName>
    </submittedName>
</protein>
<organism evidence="1 2">
    <name type="scientific">Trifolium pratense</name>
    <name type="common">Red clover</name>
    <dbReference type="NCBI Taxonomy" id="57577"/>
    <lineage>
        <taxon>Eukaryota</taxon>
        <taxon>Viridiplantae</taxon>
        <taxon>Streptophyta</taxon>
        <taxon>Embryophyta</taxon>
        <taxon>Tracheophyta</taxon>
        <taxon>Spermatophyta</taxon>
        <taxon>Magnoliopsida</taxon>
        <taxon>eudicotyledons</taxon>
        <taxon>Gunneridae</taxon>
        <taxon>Pentapetalae</taxon>
        <taxon>rosids</taxon>
        <taxon>fabids</taxon>
        <taxon>Fabales</taxon>
        <taxon>Fabaceae</taxon>
        <taxon>Papilionoideae</taxon>
        <taxon>50 kb inversion clade</taxon>
        <taxon>NPAAA clade</taxon>
        <taxon>Hologalegina</taxon>
        <taxon>IRL clade</taxon>
        <taxon>Trifolieae</taxon>
        <taxon>Trifolium</taxon>
    </lineage>
</organism>